<evidence type="ECO:0000313" key="2">
    <source>
        <dbReference type="Proteomes" id="UP000182945"/>
    </source>
</evidence>
<dbReference type="KEGG" id="vhl:BME96_00915"/>
<gene>
    <name evidence="1" type="ORF">BME96_00915</name>
</gene>
<dbReference type="EMBL" id="CP017962">
    <property type="protein sequence ID" value="APC46849.1"/>
    <property type="molecule type" value="Genomic_DNA"/>
</dbReference>
<protein>
    <submittedName>
        <fullName evidence="1">Uncharacterized protein</fullName>
    </submittedName>
</protein>
<sequence length="153" mass="17547">MILLNGVSGFNGPDQVTDGDYFKKICYSLIHTLNGNVLSFSEPKVARHYYEVKVNVLEENLSILLNNVYPFIAFASSVDYGYSEFVDNELLLNGFSPYYRVLCSNELNEPLVIKESKGKITVENENELNDAEVYNIKYWKSKTVGDIVFNYWD</sequence>
<organism evidence="1 2">
    <name type="scientific">Virgibacillus halodenitrificans</name>
    <name type="common">Bacillus halodenitrificans</name>
    <dbReference type="NCBI Taxonomy" id="1482"/>
    <lineage>
        <taxon>Bacteria</taxon>
        <taxon>Bacillati</taxon>
        <taxon>Bacillota</taxon>
        <taxon>Bacilli</taxon>
        <taxon>Bacillales</taxon>
        <taxon>Bacillaceae</taxon>
        <taxon>Virgibacillus</taxon>
    </lineage>
</organism>
<evidence type="ECO:0000313" key="1">
    <source>
        <dbReference type="EMBL" id="APC46849.1"/>
    </source>
</evidence>
<dbReference type="Proteomes" id="UP000182945">
    <property type="component" value="Chromosome"/>
</dbReference>
<proteinExistence type="predicted"/>
<dbReference type="AlphaFoldDB" id="A0AAC9IWT2"/>
<reference evidence="1 2" key="1">
    <citation type="submission" date="2016-11" db="EMBL/GenBank/DDBJ databases">
        <title>Complete genome sequencing of Virgibacillus halodenitrificans PDB-F2.</title>
        <authorList>
            <person name="Sun Z."/>
            <person name="Zhou Y."/>
            <person name="Li H."/>
        </authorList>
    </citation>
    <scope>NUCLEOTIDE SEQUENCE [LARGE SCALE GENOMIC DNA]</scope>
    <source>
        <strain evidence="1 2">PDB-F2</strain>
    </source>
</reference>
<dbReference type="RefSeq" id="WP_071648036.1">
    <property type="nucleotide sequence ID" value="NZ_CP017962.1"/>
</dbReference>
<name>A0AAC9IWT2_VIRHA</name>
<accession>A0AAC9IWT2</accession>
<dbReference type="GeneID" id="71512939"/>